<feature type="transmembrane region" description="Helical" evidence="19">
    <location>
        <begin position="64"/>
        <end position="83"/>
    </location>
</feature>
<dbReference type="GO" id="GO:0008444">
    <property type="term" value="F:CDP-diacylglycerol-glycerol-3-phosphate 3-phosphatidyltransferase activity"/>
    <property type="evidence" value="ECO:0007669"/>
    <property type="project" value="UniProtKB-UniRule"/>
</dbReference>
<dbReference type="InterPro" id="IPR004570">
    <property type="entry name" value="Phosphatidylglycerol_P_synth"/>
</dbReference>
<dbReference type="AlphaFoldDB" id="A0A1E5IPS6"/>
<feature type="transmembrane region" description="Helical" evidence="19">
    <location>
        <begin position="120"/>
        <end position="142"/>
    </location>
</feature>
<accession>A0A1E5IPS6</accession>
<evidence type="ECO:0000256" key="11">
    <source>
        <dbReference type="ARBA" id="ARBA00022989"/>
    </source>
</evidence>
<dbReference type="EMBL" id="MCBT01000048">
    <property type="protein sequence ID" value="OEG72516.1"/>
    <property type="molecule type" value="Genomic_DNA"/>
</dbReference>
<evidence type="ECO:0000313" key="20">
    <source>
        <dbReference type="EMBL" id="OEG72516.1"/>
    </source>
</evidence>
<sequence>MPFNVPIALTLFRLLLLPVFVVLFYTSYSWSPFAAAFVFWLAAVTDALDGYAARKLKQSTRFGAFLDPVADKIMVTTALVLLVAEYNHIWLTLPALFMIGREIVISALREWMAEIGKRGAVAVSWIGKYKTAAQMVAIVGLIWRPNEFLTYTAIALFYVAAILTFWSMVSYIMAAWSDLTDESHN</sequence>
<keyword evidence="8" id="KW-0444">Lipid biosynthesis</keyword>
<comment type="similarity">
    <text evidence="4 18">Belongs to the CDP-alcohol phosphatidyltransferase class-I family.</text>
</comment>
<dbReference type="Proteomes" id="UP000095230">
    <property type="component" value="Unassembled WGS sequence"/>
</dbReference>
<dbReference type="InterPro" id="IPR050324">
    <property type="entry name" value="CDP-alcohol_PTase-I"/>
</dbReference>
<keyword evidence="15" id="KW-1208">Phospholipid metabolism</keyword>
<proteinExistence type="inferred from homology"/>
<dbReference type="InterPro" id="IPR048254">
    <property type="entry name" value="CDP_ALCOHOL_P_TRANSF_CS"/>
</dbReference>
<dbReference type="PROSITE" id="PS00379">
    <property type="entry name" value="CDP_ALCOHOL_P_TRANSF"/>
    <property type="match status" value="1"/>
</dbReference>
<dbReference type="PIRSF" id="PIRSF000847">
    <property type="entry name" value="Phos_ph_gly_syn"/>
    <property type="match status" value="1"/>
</dbReference>
<dbReference type="NCBIfam" id="TIGR00560">
    <property type="entry name" value="pgsA"/>
    <property type="match status" value="1"/>
</dbReference>
<dbReference type="InterPro" id="IPR043130">
    <property type="entry name" value="CDP-OH_PTrfase_TM_dom"/>
</dbReference>
<comment type="pathway">
    <text evidence="3">Lipid metabolism.</text>
</comment>
<evidence type="ECO:0000256" key="2">
    <source>
        <dbReference type="ARBA" id="ARBA00005042"/>
    </source>
</evidence>
<feature type="transmembrane region" description="Helical" evidence="19">
    <location>
        <begin position="89"/>
        <end position="108"/>
    </location>
</feature>
<organism evidence="20 21">
    <name type="scientific">Shewanella colwelliana</name>
    <name type="common">Alteromonas colwelliana</name>
    <dbReference type="NCBI Taxonomy" id="23"/>
    <lineage>
        <taxon>Bacteria</taxon>
        <taxon>Pseudomonadati</taxon>
        <taxon>Pseudomonadota</taxon>
        <taxon>Gammaproteobacteria</taxon>
        <taxon>Alteromonadales</taxon>
        <taxon>Shewanellaceae</taxon>
        <taxon>Shewanella</taxon>
    </lineage>
</organism>
<dbReference type="PANTHER" id="PTHR14269">
    <property type="entry name" value="CDP-DIACYLGLYCEROL--GLYCEROL-3-PHOSPHATE 3-PHOSPHATIDYLTRANSFERASE-RELATED"/>
    <property type="match status" value="1"/>
</dbReference>
<evidence type="ECO:0000256" key="16">
    <source>
        <dbReference type="ARBA" id="ARBA00048586"/>
    </source>
</evidence>
<dbReference type="Pfam" id="PF01066">
    <property type="entry name" value="CDP-OH_P_transf"/>
    <property type="match status" value="1"/>
</dbReference>
<name>A0A1E5IPS6_SHECO</name>
<evidence type="ECO:0000256" key="15">
    <source>
        <dbReference type="ARBA" id="ARBA00023264"/>
    </source>
</evidence>
<dbReference type="FunFam" id="1.20.120.1760:FF:000001">
    <property type="entry name" value="CDP-diacylglycerol--glycerol-3-phosphate 3-phosphatidyltransferase"/>
    <property type="match status" value="1"/>
</dbReference>
<evidence type="ECO:0000256" key="13">
    <source>
        <dbReference type="ARBA" id="ARBA00023136"/>
    </source>
</evidence>
<comment type="catalytic activity">
    <reaction evidence="16">
        <text>a CDP-1,2-diacyl-sn-glycerol + sn-glycerol 3-phosphate = a 1,2-diacyl-sn-glycero-3-phospho-(1'-sn-glycero-3'-phosphate) + CMP + H(+)</text>
        <dbReference type="Rhea" id="RHEA:12593"/>
        <dbReference type="ChEBI" id="CHEBI:15378"/>
        <dbReference type="ChEBI" id="CHEBI:57597"/>
        <dbReference type="ChEBI" id="CHEBI:58332"/>
        <dbReference type="ChEBI" id="CHEBI:60110"/>
        <dbReference type="ChEBI" id="CHEBI:60377"/>
        <dbReference type="EC" id="2.7.8.5"/>
    </reaction>
</comment>
<keyword evidence="10 19" id="KW-0812">Transmembrane</keyword>
<evidence type="ECO:0000256" key="8">
    <source>
        <dbReference type="ARBA" id="ARBA00022516"/>
    </source>
</evidence>
<comment type="pathway">
    <text evidence="2">Phospholipid metabolism; phosphatidylglycerol biosynthesis; phosphatidylglycerol from CDP-diacylglycerol: step 1/2.</text>
</comment>
<evidence type="ECO:0000256" key="1">
    <source>
        <dbReference type="ARBA" id="ARBA00004651"/>
    </source>
</evidence>
<keyword evidence="7" id="KW-1003">Cell membrane</keyword>
<evidence type="ECO:0000256" key="3">
    <source>
        <dbReference type="ARBA" id="ARBA00005189"/>
    </source>
</evidence>
<evidence type="ECO:0000256" key="6">
    <source>
        <dbReference type="ARBA" id="ARBA00014944"/>
    </source>
</evidence>
<keyword evidence="11 19" id="KW-1133">Transmembrane helix</keyword>
<dbReference type="GO" id="GO:0046474">
    <property type="term" value="P:glycerophospholipid biosynthetic process"/>
    <property type="evidence" value="ECO:0007669"/>
    <property type="project" value="TreeGrafter"/>
</dbReference>
<keyword evidence="13 19" id="KW-0472">Membrane</keyword>
<evidence type="ECO:0000256" key="18">
    <source>
        <dbReference type="RuleBase" id="RU003750"/>
    </source>
</evidence>
<reference evidence="20 21" key="1">
    <citation type="submission" date="2016-07" db="EMBL/GenBank/DDBJ databases">
        <title>Whole-genome of two Shewanella species isolated from a digestive organ of sea cucumber Apostichopus japonicus Selenka 1867.</title>
        <authorList>
            <person name="Hong H.-H."/>
            <person name="Choi H."/>
            <person name="Cheon S."/>
            <person name="Oh J.-S."/>
            <person name="Lee H.-G."/>
            <person name="Park C."/>
        </authorList>
    </citation>
    <scope>NUCLEOTIDE SEQUENCE [LARGE SCALE GENOMIC DNA]</scope>
    <source>
        <strain evidence="20 21">CSB03KR</strain>
    </source>
</reference>
<evidence type="ECO:0000256" key="9">
    <source>
        <dbReference type="ARBA" id="ARBA00022679"/>
    </source>
</evidence>
<protein>
    <recommendedName>
        <fullName evidence="6 17">CDP-diacylglycerol--glycerol-3-phosphate 3-phosphatidyltransferase</fullName>
        <ecNumber evidence="5 17">2.7.8.5</ecNumber>
    </recommendedName>
</protein>
<evidence type="ECO:0000313" key="21">
    <source>
        <dbReference type="Proteomes" id="UP000095230"/>
    </source>
</evidence>
<evidence type="ECO:0000256" key="10">
    <source>
        <dbReference type="ARBA" id="ARBA00022692"/>
    </source>
</evidence>
<dbReference type="OrthoDB" id="9796672at2"/>
<evidence type="ECO:0000256" key="17">
    <source>
        <dbReference type="NCBIfam" id="TIGR00560"/>
    </source>
</evidence>
<evidence type="ECO:0000256" key="4">
    <source>
        <dbReference type="ARBA" id="ARBA00010441"/>
    </source>
</evidence>
<dbReference type="InterPro" id="IPR000462">
    <property type="entry name" value="CDP-OH_P_trans"/>
</dbReference>
<evidence type="ECO:0000256" key="14">
    <source>
        <dbReference type="ARBA" id="ARBA00023209"/>
    </source>
</evidence>
<evidence type="ECO:0000256" key="5">
    <source>
        <dbReference type="ARBA" id="ARBA00013170"/>
    </source>
</evidence>
<keyword evidence="9 18" id="KW-0808">Transferase</keyword>
<comment type="subcellular location">
    <subcellularLocation>
        <location evidence="1">Cell membrane</location>
        <topology evidence="1">Multi-pass membrane protein</topology>
    </subcellularLocation>
</comment>
<evidence type="ECO:0000256" key="12">
    <source>
        <dbReference type="ARBA" id="ARBA00023098"/>
    </source>
</evidence>
<gene>
    <name evidence="20" type="ORF">BEL05_04420</name>
</gene>
<dbReference type="Gene3D" id="1.20.120.1760">
    <property type="match status" value="1"/>
</dbReference>
<evidence type="ECO:0000256" key="19">
    <source>
        <dbReference type="SAM" id="Phobius"/>
    </source>
</evidence>
<keyword evidence="14" id="KW-0594">Phospholipid biosynthesis</keyword>
<dbReference type="STRING" id="23.BEL05_04420"/>
<feature type="transmembrane region" description="Helical" evidence="19">
    <location>
        <begin position="148"/>
        <end position="169"/>
    </location>
</feature>
<dbReference type="RefSeq" id="WP_028761989.1">
    <property type="nucleotide sequence ID" value="NZ_BPEU01000001.1"/>
</dbReference>
<evidence type="ECO:0000256" key="7">
    <source>
        <dbReference type="ARBA" id="ARBA00022475"/>
    </source>
</evidence>
<comment type="caution">
    <text evidence="20">The sequence shown here is derived from an EMBL/GenBank/DDBJ whole genome shotgun (WGS) entry which is preliminary data.</text>
</comment>
<keyword evidence="12" id="KW-0443">Lipid metabolism</keyword>
<dbReference type="GO" id="GO:0005886">
    <property type="term" value="C:plasma membrane"/>
    <property type="evidence" value="ECO:0007669"/>
    <property type="project" value="UniProtKB-SubCell"/>
</dbReference>
<dbReference type="EC" id="2.7.8.5" evidence="5 17"/>
<dbReference type="PANTHER" id="PTHR14269:SF62">
    <property type="entry name" value="CDP-DIACYLGLYCEROL--GLYCEROL-3-PHOSPHATE 3-PHOSPHATIDYLTRANSFERASE 1, CHLOROPLASTIC"/>
    <property type="match status" value="1"/>
</dbReference>